<protein>
    <submittedName>
        <fullName evidence="1">34734_t:CDS:1</fullName>
    </submittedName>
</protein>
<sequence length="387" mass="44710">MSLYSKKYWNALQSGKIKKVMVTAPPAGRINIQSTPRYYYYSELAIREGILMEIIVDKYDVLHKSGNHYNGHSMGSDTLINILRTQDTISNNLNRALEINSKDSSTLVIRGILYSDLGNYHQAMADHDKAVTESISFKTAPVSSASQYFIDLFDFTEAYQEDIIALRARTLEYRGYILISFNNSEGLADLSKAGVLTKYLNNFDTSSGKPNSFIIRAVQNYEEKNYNQALINIDTALSIDPDLYFGLYFRGLIYFTLVLTNMKWTLVLELCRKETINQWLSEYFSNETRSLNVYEIAYFIDELKDYDDLFLGMDVDLKKTNIIWDETISFLTENSISTRQKIKEFMIQAIYKNDLLNASEITHLLKRLQNAEDNYLSFNGQFHLKTY</sequence>
<proteinExistence type="predicted"/>
<dbReference type="EMBL" id="CAJVQC010002789">
    <property type="protein sequence ID" value="CAG8517281.1"/>
    <property type="molecule type" value="Genomic_DNA"/>
</dbReference>
<dbReference type="Proteomes" id="UP000789920">
    <property type="component" value="Unassembled WGS sequence"/>
</dbReference>
<evidence type="ECO:0000313" key="2">
    <source>
        <dbReference type="Proteomes" id="UP000789920"/>
    </source>
</evidence>
<name>A0ACA9LCB6_9GLOM</name>
<accession>A0ACA9LCB6</accession>
<comment type="caution">
    <text evidence="1">The sequence shown here is derived from an EMBL/GenBank/DDBJ whole genome shotgun (WGS) entry which is preliminary data.</text>
</comment>
<gene>
    <name evidence="1" type="ORF">RPERSI_LOCUS2535</name>
</gene>
<reference evidence="1" key="1">
    <citation type="submission" date="2021-06" db="EMBL/GenBank/DDBJ databases">
        <authorList>
            <person name="Kallberg Y."/>
            <person name="Tangrot J."/>
            <person name="Rosling A."/>
        </authorList>
    </citation>
    <scope>NUCLEOTIDE SEQUENCE</scope>
    <source>
        <strain evidence="1">MA461A</strain>
    </source>
</reference>
<evidence type="ECO:0000313" key="1">
    <source>
        <dbReference type="EMBL" id="CAG8517281.1"/>
    </source>
</evidence>
<organism evidence="1 2">
    <name type="scientific">Racocetra persica</name>
    <dbReference type="NCBI Taxonomy" id="160502"/>
    <lineage>
        <taxon>Eukaryota</taxon>
        <taxon>Fungi</taxon>
        <taxon>Fungi incertae sedis</taxon>
        <taxon>Mucoromycota</taxon>
        <taxon>Glomeromycotina</taxon>
        <taxon>Glomeromycetes</taxon>
        <taxon>Diversisporales</taxon>
        <taxon>Gigasporaceae</taxon>
        <taxon>Racocetra</taxon>
    </lineage>
</organism>
<keyword evidence="2" id="KW-1185">Reference proteome</keyword>